<proteinExistence type="predicted"/>
<gene>
    <name evidence="1" type="ordered locus">Rahaq_3824</name>
</gene>
<sequence>MNSFRRLTSAREFCTLASGLGSLKIACVSGVERLTWQLRSFSPRLDWLTPVRCDYLNTSHQVPVCIISHKMKTDCNVAWLNETLVTILSPYAQYSTLNKSVYPNHDKRSSGGHTAITNRRSYEQCYNNNILKRNEIAIRQKPFLERFLYVRVNVI</sequence>
<organism evidence="1 2">
    <name type="scientific">Rahnella sp. (strain Y9602)</name>
    <dbReference type="NCBI Taxonomy" id="2703885"/>
    <lineage>
        <taxon>Bacteria</taxon>
        <taxon>Pseudomonadati</taxon>
        <taxon>Pseudomonadota</taxon>
        <taxon>Gammaproteobacteria</taxon>
        <taxon>Enterobacterales</taxon>
        <taxon>Yersiniaceae</taxon>
        <taxon>Rahnella</taxon>
    </lineage>
</organism>
<evidence type="ECO:0000313" key="1">
    <source>
        <dbReference type="EMBL" id="ADW75413.1"/>
    </source>
</evidence>
<dbReference type="AlphaFoldDB" id="A0A0H3FGY7"/>
<dbReference type="HOGENOM" id="CLU_1694038_0_0_6"/>
<reference evidence="2" key="1">
    <citation type="submission" date="2011-01" db="EMBL/GenBank/DDBJ databases">
        <title>Complete sequence of chromosome of Rahnella sp. Y9602.</title>
        <authorList>
            <consortium name="US DOE Joint Genome Institute"/>
            <person name="Lucas S."/>
            <person name="Copeland A."/>
            <person name="Lapidus A."/>
            <person name="Cheng J.-F."/>
            <person name="Goodwin L."/>
            <person name="Pitluck S."/>
            <person name="Lu M."/>
            <person name="Detter J.C."/>
            <person name="Han C."/>
            <person name="Tapia R."/>
            <person name="Land M."/>
            <person name="Hauser L."/>
            <person name="Kyrpides N."/>
            <person name="Ivanova N."/>
            <person name="Ovchinnikova G."/>
            <person name="Pagani I."/>
            <person name="Sobecky P.A."/>
            <person name="Martinez R.J."/>
            <person name="Woyke T."/>
        </authorList>
    </citation>
    <scope>NUCLEOTIDE SEQUENCE [LARGE SCALE GENOMIC DNA]</scope>
    <source>
        <strain evidence="2">Y9602</strain>
    </source>
</reference>
<dbReference type="Proteomes" id="UP000007257">
    <property type="component" value="Chromosome"/>
</dbReference>
<evidence type="ECO:0000313" key="2">
    <source>
        <dbReference type="Proteomes" id="UP000007257"/>
    </source>
</evidence>
<dbReference type="KEGG" id="rah:Rahaq_3824"/>
<name>A0A0H3FGY7_RAHSY</name>
<accession>A0A0H3FGY7</accession>
<reference evidence="1 2" key="2">
    <citation type="journal article" date="2012" name="J. Bacteriol.">
        <title>Complete Genome Sequence of Rahnella sp. Strain Y9602, a Gammaproteobacterium Isolate from Metal- and Radionuclide-Contaminated Soil.</title>
        <authorList>
            <person name="Martinez R.J."/>
            <person name="Bruce D."/>
            <person name="Detter C."/>
            <person name="Goodwin L.A."/>
            <person name="Han J."/>
            <person name="Han C.S."/>
            <person name="Held B."/>
            <person name="Land M.L."/>
            <person name="Mikhailova N."/>
            <person name="Nolan M."/>
            <person name="Pennacchio L."/>
            <person name="Pitluck S."/>
            <person name="Tapia R."/>
            <person name="Woyke T."/>
            <person name="Sobecky P.A."/>
        </authorList>
    </citation>
    <scope>NUCLEOTIDE SEQUENCE [LARGE SCALE GENOMIC DNA]</scope>
    <source>
        <strain evidence="1 2">Y9602</strain>
    </source>
</reference>
<dbReference type="EMBL" id="CP002505">
    <property type="protein sequence ID" value="ADW75413.1"/>
    <property type="molecule type" value="Genomic_DNA"/>
</dbReference>
<protein>
    <submittedName>
        <fullName evidence="1">Uncharacterized protein</fullName>
    </submittedName>
</protein>